<dbReference type="EMBL" id="JAMFTQ010000001">
    <property type="protein sequence ID" value="MCP1386909.1"/>
    <property type="molecule type" value="Genomic_DNA"/>
</dbReference>
<keyword evidence="2" id="KW-1185">Reference proteome</keyword>
<sequence>MYSHLAIDEGAQDCPVILHVPHASRHIPEEVAAEFVATPEQVEVELDRVTDTGTDTLAEAAREFAGGRAWSVVSGISRLVADPGRFYNQRDSMDASGRGAVYTRMTDGGLLRPLGFDDAALKAQYFHPYNDAVADVVGGRLRETGGAVIVDVHSYGNQPEEYRIHAGKLLPDVCIGTHSVHSPAILTDTAAEIFARAGFKVERNTPFTGVYIPVGFEMNARVLGIMFEVRDDLLAPGSESATRAAEALGEVIAAAEQIAGTEMGRPQ</sequence>
<evidence type="ECO:0000313" key="2">
    <source>
        <dbReference type="Proteomes" id="UP001204000"/>
    </source>
</evidence>
<evidence type="ECO:0000313" key="1">
    <source>
        <dbReference type="EMBL" id="MCP1386909.1"/>
    </source>
</evidence>
<accession>A0ABT1FYR7</accession>
<dbReference type="Gene3D" id="3.40.630.40">
    <property type="entry name" value="Zn-dependent exopeptidases"/>
    <property type="match status" value="1"/>
</dbReference>
<dbReference type="InterPro" id="IPR007709">
    <property type="entry name" value="N-FG_amidohydro"/>
</dbReference>
<proteinExistence type="predicted"/>
<comment type="caution">
    <text evidence="1">The sequence shown here is derived from an EMBL/GenBank/DDBJ whole genome shotgun (WGS) entry which is preliminary data.</text>
</comment>
<dbReference type="RefSeq" id="WP_253575707.1">
    <property type="nucleotide sequence ID" value="NZ_JAMFTQ010000001.1"/>
</dbReference>
<organism evidence="1 2">
    <name type="scientific">Corynebacterium stercoris</name>
    <dbReference type="NCBI Taxonomy" id="2943490"/>
    <lineage>
        <taxon>Bacteria</taxon>
        <taxon>Bacillati</taxon>
        <taxon>Actinomycetota</taxon>
        <taxon>Actinomycetes</taxon>
        <taxon>Mycobacteriales</taxon>
        <taxon>Corynebacteriaceae</taxon>
        <taxon>Corynebacterium</taxon>
    </lineage>
</organism>
<gene>
    <name evidence="1" type="ORF">M5J20_01675</name>
</gene>
<dbReference type="Proteomes" id="UP001204000">
    <property type="component" value="Unassembled WGS sequence"/>
</dbReference>
<dbReference type="Pfam" id="PF05013">
    <property type="entry name" value="FGase"/>
    <property type="match status" value="1"/>
</dbReference>
<protein>
    <submittedName>
        <fullName evidence="1">N-formylglutamate amidohydrolase</fullName>
    </submittedName>
</protein>
<reference evidence="1" key="1">
    <citation type="submission" date="2022-05" db="EMBL/GenBank/DDBJ databases">
        <title>Corynebacterium sp. TA-R-1 sp. nov., isolated from human feces.</title>
        <authorList>
            <person name="Shamsuzzaman M."/>
            <person name="Dahal R.H."/>
        </authorList>
    </citation>
    <scope>NUCLEOTIDE SEQUENCE</scope>
    <source>
        <strain evidence="1">TA-R-1</strain>
    </source>
</reference>
<name>A0ABT1FYR7_9CORY</name>
<dbReference type="SUPFAM" id="SSF53187">
    <property type="entry name" value="Zn-dependent exopeptidases"/>
    <property type="match status" value="1"/>
</dbReference>